<keyword evidence="5" id="KW-0479">Metal-binding</keyword>
<dbReference type="NCBIfam" id="NF000658">
    <property type="entry name" value="PRK00029.1"/>
    <property type="match status" value="1"/>
</dbReference>
<accession>A0AAW1SAA8</accession>
<keyword evidence="7" id="KW-0067">ATP-binding</keyword>
<evidence type="ECO:0000313" key="11">
    <source>
        <dbReference type="EMBL" id="KAK9842567.1"/>
    </source>
</evidence>
<evidence type="ECO:0000256" key="8">
    <source>
        <dbReference type="ARBA" id="ARBA00022842"/>
    </source>
</evidence>
<evidence type="ECO:0000256" key="3">
    <source>
        <dbReference type="ARBA" id="ARBA00022679"/>
    </source>
</evidence>
<comment type="cofactor">
    <cofactor evidence="1">
        <name>Mg(2+)</name>
        <dbReference type="ChEBI" id="CHEBI:18420"/>
    </cofactor>
</comment>
<organism evidence="11 12">
    <name type="scientific">Elliptochloris bilobata</name>
    <dbReference type="NCBI Taxonomy" id="381761"/>
    <lineage>
        <taxon>Eukaryota</taxon>
        <taxon>Viridiplantae</taxon>
        <taxon>Chlorophyta</taxon>
        <taxon>core chlorophytes</taxon>
        <taxon>Trebouxiophyceae</taxon>
        <taxon>Trebouxiophyceae incertae sedis</taxon>
        <taxon>Elliptochloris clade</taxon>
        <taxon>Elliptochloris</taxon>
    </lineage>
</organism>
<feature type="compositionally biased region" description="Gly residues" evidence="10">
    <location>
        <begin position="450"/>
        <end position="459"/>
    </location>
</feature>
<evidence type="ECO:0000256" key="2">
    <source>
        <dbReference type="ARBA" id="ARBA00009747"/>
    </source>
</evidence>
<dbReference type="AlphaFoldDB" id="A0AAW1SAA8"/>
<comment type="similarity">
    <text evidence="2">Belongs to the SELO family.</text>
</comment>
<keyword evidence="4" id="KW-0548">Nucleotidyltransferase</keyword>
<dbReference type="InterPro" id="IPR003846">
    <property type="entry name" value="SelO"/>
</dbReference>
<evidence type="ECO:0000256" key="4">
    <source>
        <dbReference type="ARBA" id="ARBA00022695"/>
    </source>
</evidence>
<gene>
    <name evidence="11" type="ORF">WJX81_006471</name>
</gene>
<dbReference type="EMBL" id="JALJOU010000007">
    <property type="protein sequence ID" value="KAK9842567.1"/>
    <property type="molecule type" value="Genomic_DNA"/>
</dbReference>
<keyword evidence="12" id="KW-1185">Reference proteome</keyword>
<feature type="region of interest" description="Disordered" evidence="10">
    <location>
        <begin position="405"/>
        <end position="462"/>
    </location>
</feature>
<evidence type="ECO:0000256" key="10">
    <source>
        <dbReference type="SAM" id="MobiDB-lite"/>
    </source>
</evidence>
<keyword evidence="8" id="KW-0460">Magnesium</keyword>
<dbReference type="PANTHER" id="PTHR12153:SF15">
    <property type="entry name" value="PROTEIN ADENYLYLTRANSFERASE SELO, MITOCHONDRIAL"/>
    <property type="match status" value="1"/>
</dbReference>
<dbReference type="GO" id="GO:0046872">
    <property type="term" value="F:metal ion binding"/>
    <property type="evidence" value="ECO:0007669"/>
    <property type="project" value="UniProtKB-KW"/>
</dbReference>
<feature type="compositionally biased region" description="Low complexity" evidence="10">
    <location>
        <begin position="419"/>
        <end position="430"/>
    </location>
</feature>
<evidence type="ECO:0000256" key="5">
    <source>
        <dbReference type="ARBA" id="ARBA00022723"/>
    </source>
</evidence>
<dbReference type="GO" id="GO:0005524">
    <property type="term" value="F:ATP binding"/>
    <property type="evidence" value="ECO:0007669"/>
    <property type="project" value="UniProtKB-KW"/>
</dbReference>
<sequence length="668" mass="71320">MGRLEDTCFGSSTLQALPVEPDEGRSHTPHQPALDLLGLDPSQAQRNEFVQVMAGNRLLPGMEPAAHCYCGYQFGNFAGQLGDGAAILLGEVHPGVGGAPWELQLKGSGLTPYSRTADGRKVLRSSIREFLASEALYHLGVPTTRAGSVVTSEDRVERDLLYTGHPVMERCSVVSRIAPSFLRFGSFEICKPVDPTTGRGGPSHGLETELLPRMLDHTIRSYFPDIWRAHLGSTLQATKDKEDVYLEFFREVVRRTAQLVAAWQCVGFCHGVLNTDNMSILGLTLDYGPYGFMDRFDRHHVCNHSDDAGRYDYAAQPGVCRWNCEKLAEALAPVLPASRSRAEVDVFDREFDRCYWATMRRKLGLLAVDEGAADHTLIEDLLQVMQDTGADFTNTFRRLAMVPLPAAGTQPSSSPAEQPGAAPASAGTPPENGAAGGSERLASGSFASSSGGGGGGGAEAIGDSVSAGEGDFLEATLAELAAPGELAAAAAPRMPAHNLRILAQVAAHDPLLLMAIGTTKEAVAADLQRLQRSEALAKLGKAEKAAADRAAWRAWLDRYSARLRREAAAGADAAARRVAMDAANPKFVLRNWVAQQAIEKAEAGDYSEVRRVLRLLEHPFDGDAAERLAADEAAAADGAAGATACVRLPKYDGPAPGPYKTLCVSCSS</sequence>
<evidence type="ECO:0000256" key="9">
    <source>
        <dbReference type="ARBA" id="ARBA00031547"/>
    </source>
</evidence>
<evidence type="ECO:0000313" key="12">
    <source>
        <dbReference type="Proteomes" id="UP001445335"/>
    </source>
</evidence>
<dbReference type="Pfam" id="PF02696">
    <property type="entry name" value="SelO"/>
    <property type="match status" value="1"/>
</dbReference>
<evidence type="ECO:0000256" key="1">
    <source>
        <dbReference type="ARBA" id="ARBA00001946"/>
    </source>
</evidence>
<dbReference type="GO" id="GO:0016779">
    <property type="term" value="F:nucleotidyltransferase activity"/>
    <property type="evidence" value="ECO:0007669"/>
    <property type="project" value="UniProtKB-KW"/>
</dbReference>
<dbReference type="HAMAP" id="MF_00692">
    <property type="entry name" value="SelO"/>
    <property type="match status" value="1"/>
</dbReference>
<comment type="caution">
    <text evidence="11">The sequence shown here is derived from an EMBL/GenBank/DDBJ whole genome shotgun (WGS) entry which is preliminary data.</text>
</comment>
<evidence type="ECO:0000256" key="7">
    <source>
        <dbReference type="ARBA" id="ARBA00022840"/>
    </source>
</evidence>
<name>A0AAW1SAA8_9CHLO</name>
<dbReference type="Proteomes" id="UP001445335">
    <property type="component" value="Unassembled WGS sequence"/>
</dbReference>
<reference evidence="11 12" key="1">
    <citation type="journal article" date="2024" name="Nat. Commun.">
        <title>Phylogenomics reveals the evolutionary origins of lichenization in chlorophyte algae.</title>
        <authorList>
            <person name="Puginier C."/>
            <person name="Libourel C."/>
            <person name="Otte J."/>
            <person name="Skaloud P."/>
            <person name="Haon M."/>
            <person name="Grisel S."/>
            <person name="Petersen M."/>
            <person name="Berrin J.G."/>
            <person name="Delaux P.M."/>
            <person name="Dal Grande F."/>
            <person name="Keller J."/>
        </authorList>
    </citation>
    <scope>NUCLEOTIDE SEQUENCE [LARGE SCALE GENOMIC DNA]</scope>
    <source>
        <strain evidence="11 12">SAG 245.80</strain>
    </source>
</reference>
<protein>
    <recommendedName>
        <fullName evidence="9">Selenoprotein O</fullName>
    </recommendedName>
</protein>
<keyword evidence="3" id="KW-0808">Transferase</keyword>
<evidence type="ECO:0000256" key="6">
    <source>
        <dbReference type="ARBA" id="ARBA00022741"/>
    </source>
</evidence>
<dbReference type="PANTHER" id="PTHR12153">
    <property type="entry name" value="SELENOPROTEIN O"/>
    <property type="match status" value="1"/>
</dbReference>
<proteinExistence type="inferred from homology"/>
<keyword evidence="6" id="KW-0547">Nucleotide-binding</keyword>